<name>A0A379ZX65_9GAMM</name>
<dbReference type="InterPro" id="IPR057326">
    <property type="entry name" value="KR_dom"/>
</dbReference>
<dbReference type="SMART" id="SM00822">
    <property type="entry name" value="PKS_KR"/>
    <property type="match status" value="1"/>
</dbReference>
<dbReference type="PROSITE" id="PS00061">
    <property type="entry name" value="ADH_SHORT"/>
    <property type="match status" value="1"/>
</dbReference>
<gene>
    <name evidence="3" type="primary">fabG_9</name>
    <name evidence="3" type="ORF">NCTC11544_03116</name>
</gene>
<feature type="domain" description="Ketoreductase" evidence="2">
    <location>
        <begin position="5"/>
        <end position="185"/>
    </location>
</feature>
<dbReference type="InterPro" id="IPR002347">
    <property type="entry name" value="SDR_fam"/>
</dbReference>
<dbReference type="GO" id="GO:0032787">
    <property type="term" value="P:monocarboxylic acid metabolic process"/>
    <property type="evidence" value="ECO:0007669"/>
    <property type="project" value="UniProtKB-ARBA"/>
</dbReference>
<dbReference type="EC" id="1.1.1.100" evidence="3"/>
<evidence type="ECO:0000259" key="2">
    <source>
        <dbReference type="SMART" id="SM00822"/>
    </source>
</evidence>
<dbReference type="FunFam" id="3.40.50.720:FF:000084">
    <property type="entry name" value="Short-chain dehydrogenase reductase"/>
    <property type="match status" value="1"/>
</dbReference>
<dbReference type="AlphaFoldDB" id="A0A379ZX65"/>
<protein>
    <submittedName>
        <fullName evidence="3">3-oxoacyl-[acyl-carrier-protein] reductase FabG</fullName>
        <ecNumber evidence="3">1.1.1.100</ecNumber>
    </submittedName>
</protein>
<dbReference type="Gene3D" id="3.40.50.720">
    <property type="entry name" value="NAD(P)-binding Rossmann-like Domain"/>
    <property type="match status" value="1"/>
</dbReference>
<evidence type="ECO:0000256" key="1">
    <source>
        <dbReference type="ARBA" id="ARBA00006484"/>
    </source>
</evidence>
<dbReference type="GO" id="GO:0004316">
    <property type="term" value="F:3-oxoacyl-[acyl-carrier-protein] reductase (NADPH) activity"/>
    <property type="evidence" value="ECO:0007669"/>
    <property type="project" value="UniProtKB-EC"/>
</dbReference>
<dbReference type="PANTHER" id="PTHR42879">
    <property type="entry name" value="3-OXOACYL-(ACYL-CARRIER-PROTEIN) REDUCTASE"/>
    <property type="match status" value="1"/>
</dbReference>
<comment type="similarity">
    <text evidence="1">Belongs to the short-chain dehydrogenases/reductases (SDR) family.</text>
</comment>
<accession>A0A379ZX65</accession>
<evidence type="ECO:0000313" key="3">
    <source>
        <dbReference type="EMBL" id="SUI70133.1"/>
    </source>
</evidence>
<reference evidence="3 4" key="1">
    <citation type="submission" date="2018-06" db="EMBL/GenBank/DDBJ databases">
        <authorList>
            <consortium name="Pathogen Informatics"/>
            <person name="Doyle S."/>
        </authorList>
    </citation>
    <scope>NUCLEOTIDE SEQUENCE [LARGE SCALE GENOMIC DNA]</scope>
    <source>
        <strain evidence="3 4">NCTC11544</strain>
    </source>
</reference>
<dbReference type="RefSeq" id="WP_115183755.1">
    <property type="nucleotide sequence ID" value="NZ_CAMKUF010000003.1"/>
</dbReference>
<sequence length="250" mass="26713">MSKKQTVIITGALSGIGEECARKFSQVGYNVVISGRNEQKGRELETELRQMSPDVHFFLSDVVFENQVSELIKYTQKVFGKIDVLLNVAGTEGLPTPHDRTTVEDFRHVFDTNVLGTQLVMKHVLPVMSKQGSGSLINFSSQAGQVGIPGGSVYSASKHAVNGLTRSAALEVAADGVRVNAIAPGPVATAMFDRFVGNDPIAKEQFLSKMPTGRIVTTEEIAATALFLASDNARSIIGQIITVDGGYSVG</sequence>
<dbReference type="PANTHER" id="PTHR42879:SF2">
    <property type="entry name" value="3-OXOACYL-[ACYL-CARRIER-PROTEIN] REDUCTASE FABG"/>
    <property type="match status" value="1"/>
</dbReference>
<dbReference type="InterPro" id="IPR020904">
    <property type="entry name" value="Sc_DH/Rdtase_CS"/>
</dbReference>
<dbReference type="InterPro" id="IPR050259">
    <property type="entry name" value="SDR"/>
</dbReference>
<proteinExistence type="inferred from homology"/>
<dbReference type="Pfam" id="PF13561">
    <property type="entry name" value="adh_short_C2"/>
    <property type="match status" value="1"/>
</dbReference>
<dbReference type="EMBL" id="UGYN01000002">
    <property type="protein sequence ID" value="SUI70133.1"/>
    <property type="molecule type" value="Genomic_DNA"/>
</dbReference>
<dbReference type="PRINTS" id="PR00081">
    <property type="entry name" value="GDHRDH"/>
</dbReference>
<evidence type="ECO:0000313" key="4">
    <source>
        <dbReference type="Proteomes" id="UP000255529"/>
    </source>
</evidence>
<dbReference type="PRINTS" id="PR00080">
    <property type="entry name" value="SDRFAMILY"/>
</dbReference>
<organism evidence="3 4">
    <name type="scientific">Serratia quinivorans</name>
    <dbReference type="NCBI Taxonomy" id="137545"/>
    <lineage>
        <taxon>Bacteria</taxon>
        <taxon>Pseudomonadati</taxon>
        <taxon>Pseudomonadota</taxon>
        <taxon>Gammaproteobacteria</taxon>
        <taxon>Enterobacterales</taxon>
        <taxon>Yersiniaceae</taxon>
        <taxon>Serratia</taxon>
    </lineage>
</organism>
<keyword evidence="3" id="KW-0560">Oxidoreductase</keyword>
<dbReference type="InterPro" id="IPR036291">
    <property type="entry name" value="NAD(P)-bd_dom_sf"/>
</dbReference>
<dbReference type="Proteomes" id="UP000255529">
    <property type="component" value="Unassembled WGS sequence"/>
</dbReference>
<dbReference type="CDD" id="cd05233">
    <property type="entry name" value="SDR_c"/>
    <property type="match status" value="1"/>
</dbReference>
<dbReference type="SUPFAM" id="SSF51735">
    <property type="entry name" value="NAD(P)-binding Rossmann-fold domains"/>
    <property type="match status" value="1"/>
</dbReference>